<evidence type="ECO:0000313" key="4">
    <source>
        <dbReference type="Proteomes" id="UP000186341"/>
    </source>
</evidence>
<feature type="domain" description="6-phospho-N-acetylmuramidase C-terminal" evidence="1">
    <location>
        <begin position="240"/>
        <end position="333"/>
    </location>
</feature>
<dbReference type="Pfam" id="PF05913">
    <property type="entry name" value="MupG_C"/>
    <property type="match status" value="1"/>
</dbReference>
<evidence type="ECO:0000259" key="1">
    <source>
        <dbReference type="Pfam" id="PF05913"/>
    </source>
</evidence>
<protein>
    <submittedName>
        <fullName evidence="3">Uncharacterized protein</fullName>
    </submittedName>
</protein>
<dbReference type="SUPFAM" id="SSF51445">
    <property type="entry name" value="(Trans)glycosidases"/>
    <property type="match status" value="1"/>
</dbReference>
<keyword evidence="4" id="KW-1185">Reference proteome</keyword>
<name>A0A1U7NIX3_9FIRM</name>
<gene>
    <name evidence="3" type="ORF">BO222_01080</name>
</gene>
<reference evidence="3 4" key="1">
    <citation type="submission" date="2016-11" db="EMBL/GenBank/DDBJ databases">
        <title>Description of two novel members of the family Erysipelotrichaceae: Ileibacterium lipovorans gen. nov., sp. nov. and Dubosiella newyorkensis, gen. nov., sp. nov.</title>
        <authorList>
            <person name="Cox L.M."/>
            <person name="Sohn J."/>
            <person name="Tyrrell K.L."/>
            <person name="Citron D.M."/>
            <person name="Lawson P.A."/>
            <person name="Patel N.B."/>
            <person name="Iizumi T."/>
            <person name="Perez-Perez G.I."/>
            <person name="Goldstein E.J."/>
            <person name="Blaser M.J."/>
        </authorList>
    </citation>
    <scope>NUCLEOTIDE SEQUENCE [LARGE SCALE GENOMIC DNA]</scope>
    <source>
        <strain evidence="3 4">NYU-BL-A3</strain>
    </source>
</reference>
<dbReference type="InterPro" id="IPR043894">
    <property type="entry name" value="MupG_C"/>
</dbReference>
<dbReference type="InterPro" id="IPR029000">
    <property type="entry name" value="Cyclophilin-like_dom_sf"/>
</dbReference>
<dbReference type="GeneID" id="82201839"/>
<dbReference type="InterPro" id="IPR013785">
    <property type="entry name" value="Aldolase_TIM"/>
</dbReference>
<feature type="domain" description="6-phospho-N-acetylmuramidase N-terminal" evidence="2">
    <location>
        <begin position="27"/>
        <end position="206"/>
    </location>
</feature>
<dbReference type="InterPro" id="IPR043797">
    <property type="entry name" value="MupG_N"/>
</dbReference>
<organism evidence="3 4">
    <name type="scientific">Ileibacterium valens</name>
    <dbReference type="NCBI Taxonomy" id="1862668"/>
    <lineage>
        <taxon>Bacteria</taxon>
        <taxon>Bacillati</taxon>
        <taxon>Bacillota</taxon>
        <taxon>Erysipelotrichia</taxon>
        <taxon>Erysipelotrichales</taxon>
        <taxon>Erysipelotrichaceae</taxon>
        <taxon>Ileibacterium</taxon>
    </lineage>
</organism>
<dbReference type="Proteomes" id="UP000186341">
    <property type="component" value="Unassembled WGS sequence"/>
</dbReference>
<dbReference type="InterPro" id="IPR008589">
    <property type="entry name" value="MupG"/>
</dbReference>
<evidence type="ECO:0000259" key="2">
    <source>
        <dbReference type="Pfam" id="PF19200"/>
    </source>
</evidence>
<dbReference type="Gene3D" id="3.20.20.70">
    <property type="entry name" value="Aldolase class I"/>
    <property type="match status" value="1"/>
</dbReference>
<dbReference type="InterPro" id="IPR017853">
    <property type="entry name" value="GH"/>
</dbReference>
<dbReference type="Gene3D" id="2.40.100.10">
    <property type="entry name" value="Cyclophilin-like"/>
    <property type="match status" value="1"/>
</dbReference>
<dbReference type="RefSeq" id="WP_075817608.1">
    <property type="nucleotide sequence ID" value="NZ_CAOUMU010000120.1"/>
</dbReference>
<sequence length="340" mass="38552">MSTRTGLFLQMNDYQPGMIKNKACRNSLIYCSSDQFPKTEDLLPTLEAIIKETHESESSMILQLSKRISTLNDLKDLEELAFGLDVDYLHLDHSWPAEEVRELALRLPVAVSVSNLTLPERYWFRNNCPNVLFIHDYYTRKDTGLDQNVFDDLSEGISREDLVVFVPGNPVEERKGNEPSTLEHHRTMTPYAASLDLMNQGVGGIIYTSFEIGDMEKQMIDKATQGVYGLPVSLNHPELYHQTFTIRSDSPKKLRRLLEIPQGIQMPVNPDVPVARRPGFITMDNLHFPDSQGSLMICNGDFQADPCVNVIGHVCDYYLPIIELLENGACIEFIHPNLHG</sequence>
<dbReference type="AlphaFoldDB" id="A0A1U7NIX3"/>
<accession>A0A1U7NIX3</accession>
<comment type="caution">
    <text evidence="3">The sequence shown here is derived from an EMBL/GenBank/DDBJ whole genome shotgun (WGS) entry which is preliminary data.</text>
</comment>
<proteinExistence type="predicted"/>
<dbReference type="PANTHER" id="PTHR38435">
    <property type="match status" value="1"/>
</dbReference>
<dbReference type="EMBL" id="MPJW01000039">
    <property type="protein sequence ID" value="OLU42749.1"/>
    <property type="molecule type" value="Genomic_DNA"/>
</dbReference>
<dbReference type="Pfam" id="PF19200">
    <property type="entry name" value="MupG_N"/>
    <property type="match status" value="1"/>
</dbReference>
<dbReference type="PANTHER" id="PTHR38435:SF2">
    <property type="entry name" value="DUF871 DOMAIN-CONTAINING PROTEIN"/>
    <property type="match status" value="1"/>
</dbReference>
<dbReference type="OrthoDB" id="5809921at2"/>
<evidence type="ECO:0000313" key="3">
    <source>
        <dbReference type="EMBL" id="OLU42749.1"/>
    </source>
</evidence>
<dbReference type="SUPFAM" id="SSF50891">
    <property type="entry name" value="Cyclophilin-like"/>
    <property type="match status" value="1"/>
</dbReference>